<dbReference type="SUPFAM" id="SSF88713">
    <property type="entry name" value="Glycoside hydrolase/deacetylase"/>
    <property type="match status" value="1"/>
</dbReference>
<dbReference type="InterPro" id="IPR018763">
    <property type="entry name" value="DUF2334"/>
</dbReference>
<accession>A0A8J7SDA5</accession>
<dbReference type="Pfam" id="PF10096">
    <property type="entry name" value="DUF2334"/>
    <property type="match status" value="1"/>
</dbReference>
<comment type="caution">
    <text evidence="1">The sequence shown here is derived from an EMBL/GenBank/DDBJ whole genome shotgun (WGS) entry which is preliminary data.</text>
</comment>
<dbReference type="GO" id="GO:0005975">
    <property type="term" value="P:carbohydrate metabolic process"/>
    <property type="evidence" value="ECO:0007669"/>
    <property type="project" value="InterPro"/>
</dbReference>
<name>A0A8J7SDA5_9BACT</name>
<dbReference type="Proteomes" id="UP000673975">
    <property type="component" value="Unassembled WGS sequence"/>
</dbReference>
<protein>
    <submittedName>
        <fullName evidence="1">DUF2334 domain-containing protein</fullName>
    </submittedName>
</protein>
<dbReference type="RefSeq" id="WP_210513421.1">
    <property type="nucleotide sequence ID" value="NZ_JAFIDN010000018.1"/>
</dbReference>
<evidence type="ECO:0000313" key="1">
    <source>
        <dbReference type="EMBL" id="MBP3193961.1"/>
    </source>
</evidence>
<dbReference type="EMBL" id="JAFIDN010000018">
    <property type="protein sequence ID" value="MBP3193961.1"/>
    <property type="molecule type" value="Genomic_DNA"/>
</dbReference>
<dbReference type="InterPro" id="IPR011330">
    <property type="entry name" value="Glyco_hydro/deAcase_b/a-brl"/>
</dbReference>
<gene>
    <name evidence="1" type="ORF">NATSA_14885</name>
</gene>
<dbReference type="Gene3D" id="3.20.20.370">
    <property type="entry name" value="Glycoside hydrolase/deacetylase"/>
    <property type="match status" value="1"/>
</dbReference>
<dbReference type="AlphaFoldDB" id="A0A8J7SDA5"/>
<reference evidence="1" key="1">
    <citation type="submission" date="2021-02" db="EMBL/GenBank/DDBJ databases">
        <title>Natronogracilivirga saccharolytica gen. nov. sp. nov. a new anaerobic, haloalkiliphilic carbohydrate-fermenting bacterium from soda lake and proposing of Cyclonatronumiaceae fam. nov. in the phylum Balneolaeota.</title>
        <authorList>
            <person name="Zhilina T.N."/>
            <person name="Sorokin D.Y."/>
            <person name="Zavarzina D.G."/>
            <person name="Toshchakov S.V."/>
            <person name="Kublanov I.V."/>
        </authorList>
    </citation>
    <scope>NUCLEOTIDE SEQUENCE</scope>
    <source>
        <strain evidence="1">Z-1702</strain>
    </source>
</reference>
<sequence>MASFKNIDKRMNKIVNVVFRFDDYSARSSTDLELRLIDTFRENEVAITFGVIPFVSTGNLHDPSPKNLAPLTSEKVDILKKGYVKGTLDIALHGYSHQTISVKKNTEFSGLDYNSQIERIDKGKKFLENIIDDSVTTFGQNNIPSARL</sequence>
<proteinExistence type="predicted"/>
<keyword evidence="2" id="KW-1185">Reference proteome</keyword>
<evidence type="ECO:0000313" key="2">
    <source>
        <dbReference type="Proteomes" id="UP000673975"/>
    </source>
</evidence>
<organism evidence="1 2">
    <name type="scientific">Natronogracilivirga saccharolytica</name>
    <dbReference type="NCBI Taxonomy" id="2812953"/>
    <lineage>
        <taxon>Bacteria</taxon>
        <taxon>Pseudomonadati</taxon>
        <taxon>Balneolota</taxon>
        <taxon>Balneolia</taxon>
        <taxon>Balneolales</taxon>
        <taxon>Cyclonatronaceae</taxon>
        <taxon>Natronogracilivirga</taxon>
    </lineage>
</organism>